<keyword evidence="2" id="KW-1185">Reference proteome</keyword>
<protein>
    <submittedName>
        <fullName evidence="1">10016_t:CDS:1</fullName>
    </submittedName>
</protein>
<name>A0A9N9HFX0_9GLOM</name>
<evidence type="ECO:0000313" key="2">
    <source>
        <dbReference type="Proteomes" id="UP000789831"/>
    </source>
</evidence>
<feature type="non-terminal residue" evidence="1">
    <location>
        <position position="64"/>
    </location>
</feature>
<feature type="non-terminal residue" evidence="1">
    <location>
        <position position="1"/>
    </location>
</feature>
<reference evidence="1" key="1">
    <citation type="submission" date="2021-06" db="EMBL/GenBank/DDBJ databases">
        <authorList>
            <person name="Kallberg Y."/>
            <person name="Tangrot J."/>
            <person name="Rosling A."/>
        </authorList>
    </citation>
    <scope>NUCLEOTIDE SEQUENCE</scope>
    <source>
        <strain evidence="1">MT106</strain>
    </source>
</reference>
<organism evidence="1 2">
    <name type="scientific">Ambispora gerdemannii</name>
    <dbReference type="NCBI Taxonomy" id="144530"/>
    <lineage>
        <taxon>Eukaryota</taxon>
        <taxon>Fungi</taxon>
        <taxon>Fungi incertae sedis</taxon>
        <taxon>Mucoromycota</taxon>
        <taxon>Glomeromycotina</taxon>
        <taxon>Glomeromycetes</taxon>
        <taxon>Archaeosporales</taxon>
        <taxon>Ambisporaceae</taxon>
        <taxon>Ambispora</taxon>
    </lineage>
</organism>
<sequence length="64" mass="7621">EYTATEQQINAVFEENDILGEITTLEHPLNDETTTDSKVLRANQQLQSFWKWRNTKIRIKRKET</sequence>
<gene>
    <name evidence="1" type="ORF">AGERDE_LOCUS12953</name>
</gene>
<evidence type="ECO:0000313" key="1">
    <source>
        <dbReference type="EMBL" id="CAG8687010.1"/>
    </source>
</evidence>
<dbReference type="Proteomes" id="UP000789831">
    <property type="component" value="Unassembled WGS sequence"/>
</dbReference>
<accession>A0A9N9HFX0</accession>
<dbReference type="EMBL" id="CAJVPL010012726">
    <property type="protein sequence ID" value="CAG8687010.1"/>
    <property type="molecule type" value="Genomic_DNA"/>
</dbReference>
<comment type="caution">
    <text evidence="1">The sequence shown here is derived from an EMBL/GenBank/DDBJ whole genome shotgun (WGS) entry which is preliminary data.</text>
</comment>
<proteinExistence type="predicted"/>
<dbReference type="AlphaFoldDB" id="A0A9N9HFX0"/>